<reference evidence="2 3" key="1">
    <citation type="journal article" date="2017" name="Curr. Biol.">
        <title>The Evolution of Venom by Co-option of Single-Copy Genes.</title>
        <authorList>
            <person name="Martinson E.O."/>
            <person name="Mrinalini"/>
            <person name="Kelkar Y.D."/>
            <person name="Chang C.H."/>
            <person name="Werren J.H."/>
        </authorList>
    </citation>
    <scope>NUCLEOTIDE SEQUENCE [LARGE SCALE GENOMIC DNA]</scope>
    <source>
        <strain evidence="2 3">Alberta</strain>
        <tissue evidence="2">Whole body</tissue>
    </source>
</reference>
<evidence type="ECO:0000313" key="2">
    <source>
        <dbReference type="EMBL" id="OXU30459.1"/>
    </source>
</evidence>
<organism evidence="2 3">
    <name type="scientific">Trichomalopsis sarcophagae</name>
    <dbReference type="NCBI Taxonomy" id="543379"/>
    <lineage>
        <taxon>Eukaryota</taxon>
        <taxon>Metazoa</taxon>
        <taxon>Ecdysozoa</taxon>
        <taxon>Arthropoda</taxon>
        <taxon>Hexapoda</taxon>
        <taxon>Insecta</taxon>
        <taxon>Pterygota</taxon>
        <taxon>Neoptera</taxon>
        <taxon>Endopterygota</taxon>
        <taxon>Hymenoptera</taxon>
        <taxon>Apocrita</taxon>
        <taxon>Proctotrupomorpha</taxon>
        <taxon>Chalcidoidea</taxon>
        <taxon>Pteromalidae</taxon>
        <taxon>Pteromalinae</taxon>
        <taxon>Trichomalopsis</taxon>
    </lineage>
</organism>
<proteinExistence type="predicted"/>
<dbReference type="Proteomes" id="UP000215335">
    <property type="component" value="Unassembled WGS sequence"/>
</dbReference>
<protein>
    <submittedName>
        <fullName evidence="2">Uncharacterized protein</fullName>
    </submittedName>
</protein>
<evidence type="ECO:0000313" key="3">
    <source>
        <dbReference type="Proteomes" id="UP000215335"/>
    </source>
</evidence>
<dbReference type="AlphaFoldDB" id="A0A232FJ05"/>
<dbReference type="EMBL" id="NNAY01000156">
    <property type="protein sequence ID" value="OXU30459.1"/>
    <property type="molecule type" value="Genomic_DNA"/>
</dbReference>
<keyword evidence="3" id="KW-1185">Reference proteome</keyword>
<name>A0A232FJ05_9HYME</name>
<evidence type="ECO:0000256" key="1">
    <source>
        <dbReference type="SAM" id="SignalP"/>
    </source>
</evidence>
<keyword evidence="1" id="KW-0732">Signal</keyword>
<gene>
    <name evidence="2" type="ORF">TSAR_013483</name>
</gene>
<feature type="chain" id="PRO_5013099261" evidence="1">
    <location>
        <begin position="20"/>
        <end position="174"/>
    </location>
</feature>
<sequence length="174" mass="18970">MSWITSTATAILLVVAVTCSPIDVPEPARELLPPKVDSGPSLDTDLVPPPVSVDIPDKNHAFEQNIADAAESTAQEMTNFGKLMNIRGKRHLKGKKSYGGGCGGGCGGGYYQRKLLHMNSFYIALRGAIGIRQLNRCIDLNLFATHAEEVDMVDKEALILKHLPKLQVMDDNQR</sequence>
<comment type="caution">
    <text evidence="2">The sequence shown here is derived from an EMBL/GenBank/DDBJ whole genome shotgun (WGS) entry which is preliminary data.</text>
</comment>
<accession>A0A232FJ05</accession>
<feature type="signal peptide" evidence="1">
    <location>
        <begin position="1"/>
        <end position="19"/>
    </location>
</feature>